<organism evidence="1 2">
    <name type="scientific">Brachionus plicatilis</name>
    <name type="common">Marine rotifer</name>
    <name type="synonym">Brachionus muelleri</name>
    <dbReference type="NCBI Taxonomy" id="10195"/>
    <lineage>
        <taxon>Eukaryota</taxon>
        <taxon>Metazoa</taxon>
        <taxon>Spiralia</taxon>
        <taxon>Gnathifera</taxon>
        <taxon>Rotifera</taxon>
        <taxon>Eurotatoria</taxon>
        <taxon>Monogononta</taxon>
        <taxon>Pseudotrocha</taxon>
        <taxon>Ploima</taxon>
        <taxon>Brachionidae</taxon>
        <taxon>Brachionus</taxon>
    </lineage>
</organism>
<evidence type="ECO:0000313" key="1">
    <source>
        <dbReference type="EMBL" id="RNA12169.1"/>
    </source>
</evidence>
<gene>
    <name evidence="1" type="ORF">BpHYR1_033169</name>
</gene>
<protein>
    <submittedName>
        <fullName evidence="1">Uncharacterized protein</fullName>
    </submittedName>
</protein>
<proteinExistence type="predicted"/>
<reference evidence="1 2" key="1">
    <citation type="journal article" date="2018" name="Sci. Rep.">
        <title>Genomic signatures of local adaptation to the degree of environmental predictability in rotifers.</title>
        <authorList>
            <person name="Franch-Gras L."/>
            <person name="Hahn C."/>
            <person name="Garcia-Roger E.M."/>
            <person name="Carmona M.J."/>
            <person name="Serra M."/>
            <person name="Gomez A."/>
        </authorList>
    </citation>
    <scope>NUCLEOTIDE SEQUENCE [LARGE SCALE GENOMIC DNA]</scope>
    <source>
        <strain evidence="1">HYR1</strain>
    </source>
</reference>
<dbReference type="Proteomes" id="UP000276133">
    <property type="component" value="Unassembled WGS sequence"/>
</dbReference>
<evidence type="ECO:0000313" key="2">
    <source>
        <dbReference type="Proteomes" id="UP000276133"/>
    </source>
</evidence>
<name>A0A3M7QLL8_BRAPC</name>
<dbReference type="AlphaFoldDB" id="A0A3M7QLL8"/>
<dbReference type="EMBL" id="REGN01005752">
    <property type="protein sequence ID" value="RNA12169.1"/>
    <property type="molecule type" value="Genomic_DNA"/>
</dbReference>
<comment type="caution">
    <text evidence="1">The sequence shown here is derived from an EMBL/GenBank/DDBJ whole genome shotgun (WGS) entry which is preliminary data.</text>
</comment>
<accession>A0A3M7QLL8</accession>
<sequence length="107" mass="12499">MHKLMTIFFAKNYKQNLSIYVWKEFQNKLLFFPHNVSPNLKDTSSTLRNGMFVIRNDTYSTNTSLESYERSIACFWPNLLISSKLASCLKITSDEGMRAKIKHNINN</sequence>
<keyword evidence="2" id="KW-1185">Reference proteome</keyword>